<feature type="compositionally biased region" description="Low complexity" evidence="1">
    <location>
        <begin position="39"/>
        <end position="50"/>
    </location>
</feature>
<keyword evidence="3" id="KW-1185">Reference proteome</keyword>
<sequence>MNRKQVRNRTLLLSVSLLAGMAIGLWMNERMPERQNLPAAAKAADEPAGASRTAGTADMRHEHAHDDAADMDMDMSGMAEGADAATWAWPDGAPQAGEASTLRVTITDAAGKPDAGLQVNHEKKLHLIVVSQGLSTFLHLHPAETAEPGVFEGDVTFPSAGRYKLIADFKPADGAQQWRGAWVRAEGGGGTRQTEPALAADKRLERTADGVAVKLSFDRAPKAGEAVKLAFSFADAASGEPVRDLQPYLGAAGHVVILDAGAGDYLHVHAMSAAGGPVAEFHATFPKPGLYKLWGQFQRNGRVMTVPFVVEAA</sequence>
<reference evidence="2 3" key="1">
    <citation type="submission" date="2021-03" db="EMBL/GenBank/DDBJ databases">
        <title>Paenibacillus artemisicola MWE-103 whole genome sequence.</title>
        <authorList>
            <person name="Ham Y.J."/>
        </authorList>
    </citation>
    <scope>NUCLEOTIDE SEQUENCE [LARGE SCALE GENOMIC DNA]</scope>
    <source>
        <strain evidence="2 3">MWE-103</strain>
    </source>
</reference>
<dbReference type="RefSeq" id="WP_208849412.1">
    <property type="nucleotide sequence ID" value="NZ_JAGGDJ010000021.1"/>
</dbReference>
<name>A0ABS3WEA1_9BACL</name>
<proteinExistence type="predicted"/>
<evidence type="ECO:0000256" key="1">
    <source>
        <dbReference type="SAM" id="MobiDB-lite"/>
    </source>
</evidence>
<gene>
    <name evidence="2" type="ORF">I8J29_20795</name>
</gene>
<evidence type="ECO:0008006" key="4">
    <source>
        <dbReference type="Google" id="ProtNLM"/>
    </source>
</evidence>
<evidence type="ECO:0000313" key="3">
    <source>
        <dbReference type="Proteomes" id="UP000670947"/>
    </source>
</evidence>
<organism evidence="2 3">
    <name type="scientific">Paenibacillus artemisiicola</name>
    <dbReference type="NCBI Taxonomy" id="1172618"/>
    <lineage>
        <taxon>Bacteria</taxon>
        <taxon>Bacillati</taxon>
        <taxon>Bacillota</taxon>
        <taxon>Bacilli</taxon>
        <taxon>Bacillales</taxon>
        <taxon>Paenibacillaceae</taxon>
        <taxon>Paenibacillus</taxon>
    </lineage>
</organism>
<comment type="caution">
    <text evidence="2">The sequence shown here is derived from an EMBL/GenBank/DDBJ whole genome shotgun (WGS) entry which is preliminary data.</text>
</comment>
<accession>A0ABS3WEA1</accession>
<evidence type="ECO:0000313" key="2">
    <source>
        <dbReference type="EMBL" id="MBO7746659.1"/>
    </source>
</evidence>
<dbReference type="EMBL" id="JAGGDJ010000021">
    <property type="protein sequence ID" value="MBO7746659.1"/>
    <property type="molecule type" value="Genomic_DNA"/>
</dbReference>
<dbReference type="Proteomes" id="UP000670947">
    <property type="component" value="Unassembled WGS sequence"/>
</dbReference>
<protein>
    <recommendedName>
        <fullName evidence="4">Secreted protein</fullName>
    </recommendedName>
</protein>
<feature type="region of interest" description="Disordered" evidence="1">
    <location>
        <begin position="36"/>
        <end position="60"/>
    </location>
</feature>